<reference evidence="7" key="1">
    <citation type="submission" date="2025-08" db="UniProtKB">
        <authorList>
            <consortium name="RefSeq"/>
        </authorList>
    </citation>
    <scope>IDENTIFICATION</scope>
</reference>
<keyword evidence="1" id="KW-0479">Metal-binding</keyword>
<evidence type="ECO:0000259" key="5">
    <source>
        <dbReference type="Pfam" id="PF10551"/>
    </source>
</evidence>
<evidence type="ECO:0000259" key="4">
    <source>
        <dbReference type="Pfam" id="PF04500"/>
    </source>
</evidence>
<gene>
    <name evidence="7" type="primary">LOC108864184</name>
</gene>
<dbReference type="GO" id="GO:0008270">
    <property type="term" value="F:zinc ion binding"/>
    <property type="evidence" value="ECO:0007669"/>
    <property type="project" value="UniProtKB-KW"/>
</dbReference>
<protein>
    <submittedName>
        <fullName evidence="7">Uncharacterized protein LOC108864184</fullName>
    </submittedName>
</protein>
<feature type="domain" description="FLYWCH-type" evidence="4">
    <location>
        <begin position="41"/>
        <end position="100"/>
    </location>
</feature>
<name>A0AAJ7SE90_9ACAR</name>
<feature type="domain" description="MULE transposase" evidence="5">
    <location>
        <begin position="230"/>
        <end position="321"/>
    </location>
</feature>
<accession>A0AAJ7SE90</accession>
<dbReference type="KEGG" id="goe:108864184"/>
<dbReference type="Pfam" id="PF04500">
    <property type="entry name" value="FLYWCH"/>
    <property type="match status" value="1"/>
</dbReference>
<keyword evidence="3" id="KW-0862">Zinc</keyword>
<proteinExistence type="predicted"/>
<dbReference type="RefSeq" id="XP_028967131.1">
    <property type="nucleotide sequence ID" value="XM_029111298.1"/>
</dbReference>
<evidence type="ECO:0000256" key="3">
    <source>
        <dbReference type="ARBA" id="ARBA00022833"/>
    </source>
</evidence>
<evidence type="ECO:0000256" key="2">
    <source>
        <dbReference type="ARBA" id="ARBA00022771"/>
    </source>
</evidence>
<evidence type="ECO:0000256" key="1">
    <source>
        <dbReference type="ARBA" id="ARBA00022723"/>
    </source>
</evidence>
<sequence length="404" mass="44689">MGKWDVCGYAGTTISTRGAGTVFDSEAEEKINTDMSSVPTFVKSSRGRDKLCLEGQMYVFDKTSSDGTDDFWRCMFKKTCKIRLHRTIATNEVNFVSGSHSDSSYAAAIEVASARKALERRAAETQESPAQVINHVQSGASLAIQREFPSNRVLAKVVNRVRKARASAPALPADRSLIVIPDDYAVYEPNPDHSERFLIGDSGFGDEGRILIFGRESASSWIGLVNKISVDGAFSLAPKMFNQVFAILAERSGFVVPVCYALLPNKTQATYTRILELVREARPQFSPDKVSVDFELGLVNAFRTTFPNAEMNGCLFHLVKNMKGKLMDLGLIRRYNQDADFALSARMIPTLAFIPPAHIDNAISELAPELPEELMPILNYFEYNYVGRLRLVPGGEIARAPPRS</sequence>
<evidence type="ECO:0000313" key="6">
    <source>
        <dbReference type="Proteomes" id="UP000694867"/>
    </source>
</evidence>
<dbReference type="GeneID" id="108864184"/>
<keyword evidence="2" id="KW-0863">Zinc-finger</keyword>
<dbReference type="Gene3D" id="2.20.25.240">
    <property type="match status" value="1"/>
</dbReference>
<dbReference type="InterPro" id="IPR007588">
    <property type="entry name" value="Znf_FLYWCH"/>
</dbReference>
<dbReference type="Proteomes" id="UP000694867">
    <property type="component" value="Unplaced"/>
</dbReference>
<evidence type="ECO:0000313" key="7">
    <source>
        <dbReference type="RefSeq" id="XP_028967131.1"/>
    </source>
</evidence>
<dbReference type="Pfam" id="PF10551">
    <property type="entry name" value="MULE"/>
    <property type="match status" value="1"/>
</dbReference>
<dbReference type="InterPro" id="IPR018289">
    <property type="entry name" value="MULE_transposase_dom"/>
</dbReference>
<organism evidence="6 7">
    <name type="scientific">Galendromus occidentalis</name>
    <name type="common">western predatory mite</name>
    <dbReference type="NCBI Taxonomy" id="34638"/>
    <lineage>
        <taxon>Eukaryota</taxon>
        <taxon>Metazoa</taxon>
        <taxon>Ecdysozoa</taxon>
        <taxon>Arthropoda</taxon>
        <taxon>Chelicerata</taxon>
        <taxon>Arachnida</taxon>
        <taxon>Acari</taxon>
        <taxon>Parasitiformes</taxon>
        <taxon>Mesostigmata</taxon>
        <taxon>Gamasina</taxon>
        <taxon>Phytoseioidea</taxon>
        <taxon>Phytoseiidae</taxon>
        <taxon>Typhlodrominae</taxon>
        <taxon>Galendromus</taxon>
    </lineage>
</organism>
<dbReference type="AlphaFoldDB" id="A0AAJ7SE90"/>
<keyword evidence="6" id="KW-1185">Reference proteome</keyword>